<dbReference type="SUPFAM" id="SSF82689">
    <property type="entry name" value="Mechanosensitive channel protein MscS (YggB), C-terminal domain"/>
    <property type="match status" value="1"/>
</dbReference>
<feature type="transmembrane region" description="Helical" evidence="7">
    <location>
        <begin position="101"/>
        <end position="120"/>
    </location>
</feature>
<comment type="similarity">
    <text evidence="2">Belongs to the MscS (TC 1.A.23) family.</text>
</comment>
<evidence type="ECO:0000256" key="2">
    <source>
        <dbReference type="ARBA" id="ARBA00008017"/>
    </source>
</evidence>
<evidence type="ECO:0000313" key="11">
    <source>
        <dbReference type="EMBL" id="OEH86940.1"/>
    </source>
</evidence>
<evidence type="ECO:0000256" key="3">
    <source>
        <dbReference type="ARBA" id="ARBA00022475"/>
    </source>
</evidence>
<evidence type="ECO:0000256" key="7">
    <source>
        <dbReference type="SAM" id="Phobius"/>
    </source>
</evidence>
<dbReference type="Gene3D" id="1.10.287.1260">
    <property type="match status" value="1"/>
</dbReference>
<dbReference type="Gene3D" id="2.30.30.60">
    <property type="match status" value="1"/>
</dbReference>
<evidence type="ECO:0000256" key="1">
    <source>
        <dbReference type="ARBA" id="ARBA00004651"/>
    </source>
</evidence>
<dbReference type="PANTHER" id="PTHR30460">
    <property type="entry name" value="MODERATE CONDUCTANCE MECHANOSENSITIVE CHANNEL YBIO"/>
    <property type="match status" value="1"/>
</dbReference>
<evidence type="ECO:0000256" key="6">
    <source>
        <dbReference type="ARBA" id="ARBA00023136"/>
    </source>
</evidence>
<feature type="transmembrane region" description="Helical" evidence="7">
    <location>
        <begin position="71"/>
        <end position="95"/>
    </location>
</feature>
<feature type="domain" description="Mechanosensitive ion channel MscS" evidence="8">
    <location>
        <begin position="119"/>
        <end position="183"/>
    </location>
</feature>
<protein>
    <submittedName>
        <fullName evidence="11">Mechanosensitive ion channel protein MscS</fullName>
    </submittedName>
</protein>
<comment type="subcellular location">
    <subcellularLocation>
        <location evidence="1">Cell membrane</location>
        <topology evidence="1">Multi-pass membrane protein</topology>
    </subcellularLocation>
</comment>
<reference evidence="11 12" key="1">
    <citation type="submission" date="2016-09" db="EMBL/GenBank/DDBJ databases">
        <title>Desulfuribacillus arsenicus sp. nov., an obligately anaerobic, dissimilatory arsenic- and antimonate-reducing bacterium isolated from anoxic sediments.</title>
        <authorList>
            <person name="Abin C.A."/>
            <person name="Hollibaugh J.T."/>
        </authorList>
    </citation>
    <scope>NUCLEOTIDE SEQUENCE [LARGE SCALE GENOMIC DNA]</scope>
    <source>
        <strain evidence="11 12">MLFW-2</strain>
    </source>
</reference>
<dbReference type="InterPro" id="IPR011014">
    <property type="entry name" value="MscS_channel_TM-2"/>
</dbReference>
<dbReference type="GO" id="GO:0008381">
    <property type="term" value="F:mechanosensitive monoatomic ion channel activity"/>
    <property type="evidence" value="ECO:0007669"/>
    <property type="project" value="InterPro"/>
</dbReference>
<dbReference type="Gene3D" id="3.30.70.100">
    <property type="match status" value="1"/>
</dbReference>
<dbReference type="SUPFAM" id="SSF50182">
    <property type="entry name" value="Sm-like ribonucleoproteins"/>
    <property type="match status" value="1"/>
</dbReference>
<dbReference type="AlphaFoldDB" id="A0A1E5L9Y8"/>
<dbReference type="PANTHER" id="PTHR30460:SF0">
    <property type="entry name" value="MODERATE CONDUCTANCE MECHANOSENSITIVE CHANNEL YBIO"/>
    <property type="match status" value="1"/>
</dbReference>
<dbReference type="InterPro" id="IPR049142">
    <property type="entry name" value="MS_channel_1st"/>
</dbReference>
<dbReference type="InterPro" id="IPR006685">
    <property type="entry name" value="MscS_channel_2nd"/>
</dbReference>
<proteinExistence type="inferred from homology"/>
<name>A0A1E5L9Y8_9FIRM</name>
<dbReference type="FunFam" id="2.30.30.60:FF:000001">
    <property type="entry name" value="MscS Mechanosensitive ion channel"/>
    <property type="match status" value="1"/>
</dbReference>
<keyword evidence="12" id="KW-1185">Reference proteome</keyword>
<dbReference type="SUPFAM" id="SSF82861">
    <property type="entry name" value="Mechanosensitive channel protein MscS (YggB), transmembrane region"/>
    <property type="match status" value="1"/>
</dbReference>
<dbReference type="EMBL" id="MJAT01000001">
    <property type="protein sequence ID" value="OEH86940.1"/>
    <property type="molecule type" value="Genomic_DNA"/>
</dbReference>
<feature type="transmembrane region" description="Helical" evidence="7">
    <location>
        <begin position="20"/>
        <end position="42"/>
    </location>
</feature>
<evidence type="ECO:0000313" key="12">
    <source>
        <dbReference type="Proteomes" id="UP000095255"/>
    </source>
</evidence>
<dbReference type="STRING" id="1390249.BHU72_01390"/>
<dbReference type="InterPro" id="IPR049278">
    <property type="entry name" value="MS_channel_C"/>
</dbReference>
<evidence type="ECO:0000256" key="4">
    <source>
        <dbReference type="ARBA" id="ARBA00022692"/>
    </source>
</evidence>
<keyword evidence="6 7" id="KW-0472">Membrane</keyword>
<sequence>MGILEELWISAYQYITDIEMWIRVISVTIKILVIIVGARIIVHVTRKTIQEVVKKRDNNLLMMDERRINTVSTLLSNVVGYVVYFIMGLMILTQFFEVTPILAGAGVVGLAVGFGAQSLVKDVITGFFILFEDQFAVGDFVKVGNFHGTVIDFGLRVTKIKNWSGEIYIIPNGSIGEVTNVSKADSVAAVDIGVAYEENVGEVKKVLETILEQATQEIEDIVGEVKVMGVQELGPSEVILRVTAVCKPAAHWGVSRALREKIKEEFDLRGIEIPYPRLVTYKRSEGATQNP</sequence>
<evidence type="ECO:0000259" key="10">
    <source>
        <dbReference type="Pfam" id="PF21088"/>
    </source>
</evidence>
<dbReference type="Pfam" id="PF21088">
    <property type="entry name" value="MS_channel_1st"/>
    <property type="match status" value="1"/>
</dbReference>
<keyword evidence="4 7" id="KW-0812">Transmembrane</keyword>
<evidence type="ECO:0000259" key="8">
    <source>
        <dbReference type="Pfam" id="PF00924"/>
    </source>
</evidence>
<evidence type="ECO:0000256" key="5">
    <source>
        <dbReference type="ARBA" id="ARBA00022989"/>
    </source>
</evidence>
<evidence type="ECO:0000259" key="9">
    <source>
        <dbReference type="Pfam" id="PF21082"/>
    </source>
</evidence>
<feature type="domain" description="Mechanosensitive ion channel MscS C-terminal" evidence="9">
    <location>
        <begin position="190"/>
        <end position="273"/>
    </location>
</feature>
<dbReference type="InterPro" id="IPR010920">
    <property type="entry name" value="LSM_dom_sf"/>
</dbReference>
<organism evidence="11 12">
    <name type="scientific">Desulfuribacillus stibiiarsenatis</name>
    <dbReference type="NCBI Taxonomy" id="1390249"/>
    <lineage>
        <taxon>Bacteria</taxon>
        <taxon>Bacillati</taxon>
        <taxon>Bacillota</taxon>
        <taxon>Desulfuribacillia</taxon>
        <taxon>Desulfuribacillales</taxon>
        <taxon>Desulfuribacillaceae</taxon>
        <taxon>Desulfuribacillus</taxon>
    </lineage>
</organism>
<feature type="domain" description="Mechanosensitive ion channel transmembrane helices 2/3" evidence="10">
    <location>
        <begin position="81"/>
        <end position="117"/>
    </location>
</feature>
<gene>
    <name evidence="11" type="ORF">BHU72_01390</name>
</gene>
<keyword evidence="3" id="KW-1003">Cell membrane</keyword>
<accession>A0A1E5L9Y8</accession>
<dbReference type="InterPro" id="IPR011066">
    <property type="entry name" value="MscS_channel_C_sf"/>
</dbReference>
<dbReference type="Pfam" id="PF00924">
    <property type="entry name" value="MS_channel_2nd"/>
    <property type="match status" value="1"/>
</dbReference>
<dbReference type="RefSeq" id="WP_069700818.1">
    <property type="nucleotide sequence ID" value="NZ_MJAT01000001.1"/>
</dbReference>
<dbReference type="InterPro" id="IPR045276">
    <property type="entry name" value="YbiO_bact"/>
</dbReference>
<dbReference type="FunFam" id="1.10.287.1260:FF:000005">
    <property type="entry name" value="Mechanosensitive ion channel family protein"/>
    <property type="match status" value="1"/>
</dbReference>
<dbReference type="InterPro" id="IPR023408">
    <property type="entry name" value="MscS_beta-dom_sf"/>
</dbReference>
<dbReference type="OrthoDB" id="9809206at2"/>
<keyword evidence="5 7" id="KW-1133">Transmembrane helix</keyword>
<dbReference type="Pfam" id="PF21082">
    <property type="entry name" value="MS_channel_3rd"/>
    <property type="match status" value="1"/>
</dbReference>
<dbReference type="GO" id="GO:0005886">
    <property type="term" value="C:plasma membrane"/>
    <property type="evidence" value="ECO:0007669"/>
    <property type="project" value="UniProtKB-SubCell"/>
</dbReference>
<comment type="caution">
    <text evidence="11">The sequence shown here is derived from an EMBL/GenBank/DDBJ whole genome shotgun (WGS) entry which is preliminary data.</text>
</comment>
<dbReference type="Proteomes" id="UP000095255">
    <property type="component" value="Unassembled WGS sequence"/>
</dbReference>